<reference evidence="1" key="1">
    <citation type="submission" date="2014-12" db="EMBL/GenBank/DDBJ databases">
        <title>Insight into the proteome of Arion vulgaris.</title>
        <authorList>
            <person name="Aradska J."/>
            <person name="Bulat T."/>
            <person name="Smidak R."/>
            <person name="Sarate P."/>
            <person name="Gangsoo J."/>
            <person name="Sialana F."/>
            <person name="Bilban M."/>
            <person name="Lubec G."/>
        </authorList>
    </citation>
    <scope>NUCLEOTIDE SEQUENCE</scope>
    <source>
        <tissue evidence="1">Skin</tissue>
    </source>
</reference>
<proteinExistence type="predicted"/>
<dbReference type="EMBL" id="HACG01015300">
    <property type="protein sequence ID" value="CEK62165.1"/>
    <property type="molecule type" value="Transcribed_RNA"/>
</dbReference>
<name>A0A0B6Z372_9EUPU</name>
<feature type="non-terminal residue" evidence="1">
    <location>
        <position position="146"/>
    </location>
</feature>
<sequence length="146" mass="16787">MLLFSMVKTSYFELTRGCSANTSLAKSIYSINSQSITVLIKRNASSDGFWMYFGVTYGNNRPLPVVISSVNTYVSSNHMNIKNLHCTWSLSQHLLSDMRMYSRIIRFSAENNFNPMTYTVLAVTQDESTLLKYNQNTQKDVWMYSD</sequence>
<dbReference type="AlphaFoldDB" id="A0A0B6Z372"/>
<accession>A0A0B6Z372</accession>
<protein>
    <submittedName>
        <fullName evidence="1">Uncharacterized protein</fullName>
    </submittedName>
</protein>
<organism evidence="1">
    <name type="scientific">Arion vulgaris</name>
    <dbReference type="NCBI Taxonomy" id="1028688"/>
    <lineage>
        <taxon>Eukaryota</taxon>
        <taxon>Metazoa</taxon>
        <taxon>Spiralia</taxon>
        <taxon>Lophotrochozoa</taxon>
        <taxon>Mollusca</taxon>
        <taxon>Gastropoda</taxon>
        <taxon>Heterobranchia</taxon>
        <taxon>Euthyneura</taxon>
        <taxon>Panpulmonata</taxon>
        <taxon>Eupulmonata</taxon>
        <taxon>Stylommatophora</taxon>
        <taxon>Helicina</taxon>
        <taxon>Arionoidea</taxon>
        <taxon>Arionidae</taxon>
        <taxon>Arion</taxon>
    </lineage>
</organism>
<evidence type="ECO:0000313" key="1">
    <source>
        <dbReference type="EMBL" id="CEK62165.1"/>
    </source>
</evidence>
<gene>
    <name evidence="1" type="primary">ORF44402</name>
</gene>